<feature type="domain" description="Bacterial type II secretion system protein E" evidence="4">
    <location>
        <begin position="375"/>
        <end position="389"/>
    </location>
</feature>
<dbReference type="RefSeq" id="WP_115543632.1">
    <property type="nucleotide sequence ID" value="NZ_NXLQ01000026.1"/>
</dbReference>
<evidence type="ECO:0000256" key="3">
    <source>
        <dbReference type="ARBA" id="ARBA00022840"/>
    </source>
</evidence>
<comment type="caution">
    <text evidence="5">The sequence shown here is derived from an EMBL/GenBank/DDBJ whole genome shotgun (WGS) entry which is preliminary data.</text>
</comment>
<dbReference type="PANTHER" id="PTHR30258">
    <property type="entry name" value="TYPE II SECRETION SYSTEM PROTEIN GSPE-RELATED"/>
    <property type="match status" value="1"/>
</dbReference>
<dbReference type="CDD" id="cd01129">
    <property type="entry name" value="PulE-GspE-like"/>
    <property type="match status" value="1"/>
</dbReference>
<dbReference type="PROSITE" id="PS00662">
    <property type="entry name" value="T2SP_E"/>
    <property type="match status" value="1"/>
</dbReference>
<dbReference type="SMART" id="SM00382">
    <property type="entry name" value="AAA"/>
    <property type="match status" value="1"/>
</dbReference>
<dbReference type="OrthoDB" id="9805147at2"/>
<dbReference type="Gene3D" id="3.40.50.300">
    <property type="entry name" value="P-loop containing nucleotide triphosphate hydrolases"/>
    <property type="match status" value="1"/>
</dbReference>
<keyword evidence="3" id="KW-0067">ATP-binding</keyword>
<name>A0A3D8ID78_9HELI</name>
<dbReference type="InterPro" id="IPR001482">
    <property type="entry name" value="T2SS/T4SS_dom"/>
</dbReference>
<dbReference type="Pfam" id="PF00437">
    <property type="entry name" value="T2SSE"/>
    <property type="match status" value="1"/>
</dbReference>
<gene>
    <name evidence="5" type="ORF">CQA53_08790</name>
</gene>
<reference evidence="5 6" key="1">
    <citation type="submission" date="2018-04" db="EMBL/GenBank/DDBJ databases">
        <title>Novel Campyloabacter and Helicobacter Species and Strains.</title>
        <authorList>
            <person name="Mannion A.J."/>
            <person name="Shen Z."/>
            <person name="Fox J.G."/>
        </authorList>
    </citation>
    <scope>NUCLEOTIDE SEQUENCE [LARGE SCALE GENOMIC DNA]</scope>
    <source>
        <strain evidence="5 6">MIT 17-337</strain>
    </source>
</reference>
<dbReference type="InterPro" id="IPR027417">
    <property type="entry name" value="P-loop_NTPase"/>
</dbReference>
<dbReference type="Gene3D" id="3.30.450.90">
    <property type="match status" value="1"/>
</dbReference>
<proteinExistence type="inferred from homology"/>
<accession>A0A3D8ID78</accession>
<organism evidence="5 6">
    <name type="scientific">Helicobacter didelphidarum</name>
    <dbReference type="NCBI Taxonomy" id="2040648"/>
    <lineage>
        <taxon>Bacteria</taxon>
        <taxon>Pseudomonadati</taxon>
        <taxon>Campylobacterota</taxon>
        <taxon>Epsilonproteobacteria</taxon>
        <taxon>Campylobacterales</taxon>
        <taxon>Helicobacteraceae</taxon>
        <taxon>Helicobacter</taxon>
    </lineage>
</organism>
<dbReference type="InterPro" id="IPR003593">
    <property type="entry name" value="AAA+_ATPase"/>
</dbReference>
<sequence length="579" mass="66824">MIMTLQTNPYAHSQEYFHSLESPKQQEVLQCLYTILMQKSVIFSKFLESHPYFEEYLITQNLSSIDLAFLENNLHIIYAAMQIPQDFLPNIIFFNDEKKLCIILSEPFNQSYKKKLLEKITTKYKQPLQFFICRQNFLQELRLALNLQMYFFTQELHENLIADLLRLATRFYASDIHLTLQDNRAVCHLRIDGILVHFLSFDREIFIKISQKLKLLCQIDINETRIPQDGHFKQKIDSFTETIQPNEKYDNAQNKAKMYDIRISFVPTLEGESVVLRIPNSHCQYLNLDSMQLHTSILESLKRNLLAKGGLVLISGPTGSGKSTILYNCLRFLNDGSRKIITIEDPIEQEIHGVSQCQVNEDIQFSFASALKYILRQDPDVIMIGEIRDNQTLEIALRAAITGHLVLSSIHSNDCASSLARLKDLGAKDYLLNTTINCIIAQRLLKTFCPFCKRNINGIYHAHGCHECYHQGFGKRALIQEILDFNYDKQAILSNEKPNGMPYDMTSLQDCNRGTILQKDSLTISLSKHSNVTPFDDNNMQIISSLCNFTKKFHYSSTLKQQAYNLFQEGIISYEESLL</sequence>
<evidence type="ECO:0000256" key="1">
    <source>
        <dbReference type="ARBA" id="ARBA00006611"/>
    </source>
</evidence>
<evidence type="ECO:0000259" key="4">
    <source>
        <dbReference type="PROSITE" id="PS00662"/>
    </source>
</evidence>
<dbReference type="GO" id="GO:0016887">
    <property type="term" value="F:ATP hydrolysis activity"/>
    <property type="evidence" value="ECO:0007669"/>
    <property type="project" value="TreeGrafter"/>
</dbReference>
<evidence type="ECO:0000313" key="5">
    <source>
        <dbReference type="EMBL" id="RDU63109.1"/>
    </source>
</evidence>
<dbReference type="AlphaFoldDB" id="A0A3D8ID78"/>
<evidence type="ECO:0000313" key="6">
    <source>
        <dbReference type="Proteomes" id="UP000256379"/>
    </source>
</evidence>
<comment type="similarity">
    <text evidence="1">Belongs to the GSP E family.</text>
</comment>
<keyword evidence="6" id="KW-1185">Reference proteome</keyword>
<dbReference type="GO" id="GO:0005524">
    <property type="term" value="F:ATP binding"/>
    <property type="evidence" value="ECO:0007669"/>
    <property type="project" value="UniProtKB-KW"/>
</dbReference>
<dbReference type="PANTHER" id="PTHR30258:SF2">
    <property type="entry name" value="COMG OPERON PROTEIN 1"/>
    <property type="match status" value="1"/>
</dbReference>
<evidence type="ECO:0000256" key="2">
    <source>
        <dbReference type="ARBA" id="ARBA00022741"/>
    </source>
</evidence>
<dbReference type="SUPFAM" id="SSF52540">
    <property type="entry name" value="P-loop containing nucleoside triphosphate hydrolases"/>
    <property type="match status" value="1"/>
</dbReference>
<dbReference type="EMBL" id="NXLQ01000026">
    <property type="protein sequence ID" value="RDU63109.1"/>
    <property type="molecule type" value="Genomic_DNA"/>
</dbReference>
<keyword evidence="2" id="KW-0547">Nucleotide-binding</keyword>
<protein>
    <submittedName>
        <fullName evidence="5">General secretion pathway protein GspE</fullName>
    </submittedName>
</protein>
<dbReference type="Proteomes" id="UP000256379">
    <property type="component" value="Unassembled WGS sequence"/>
</dbReference>
<dbReference type="GO" id="GO:0005886">
    <property type="term" value="C:plasma membrane"/>
    <property type="evidence" value="ECO:0007669"/>
    <property type="project" value="TreeGrafter"/>
</dbReference>